<keyword evidence="3" id="KW-1185">Reference proteome</keyword>
<evidence type="ECO:0000313" key="2">
    <source>
        <dbReference type="EMBL" id="KAH3839482.1"/>
    </source>
</evidence>
<feature type="region of interest" description="Disordered" evidence="1">
    <location>
        <begin position="1"/>
        <end position="29"/>
    </location>
</feature>
<accession>A0A9D4KGJ1</accession>
<comment type="caution">
    <text evidence="2">The sequence shown here is derived from an EMBL/GenBank/DDBJ whole genome shotgun (WGS) entry which is preliminary data.</text>
</comment>
<dbReference type="EMBL" id="JAIWYP010000004">
    <property type="protein sequence ID" value="KAH3839482.1"/>
    <property type="molecule type" value="Genomic_DNA"/>
</dbReference>
<proteinExistence type="predicted"/>
<gene>
    <name evidence="2" type="ORF">DPMN_112913</name>
</gene>
<feature type="compositionally biased region" description="Polar residues" evidence="1">
    <location>
        <begin position="14"/>
        <end position="29"/>
    </location>
</feature>
<dbReference type="Proteomes" id="UP000828390">
    <property type="component" value="Unassembled WGS sequence"/>
</dbReference>
<reference evidence="2" key="1">
    <citation type="journal article" date="2019" name="bioRxiv">
        <title>The Genome of the Zebra Mussel, Dreissena polymorpha: A Resource for Invasive Species Research.</title>
        <authorList>
            <person name="McCartney M.A."/>
            <person name="Auch B."/>
            <person name="Kono T."/>
            <person name="Mallez S."/>
            <person name="Zhang Y."/>
            <person name="Obille A."/>
            <person name="Becker A."/>
            <person name="Abrahante J.E."/>
            <person name="Garbe J."/>
            <person name="Badalamenti J.P."/>
            <person name="Herman A."/>
            <person name="Mangelson H."/>
            <person name="Liachko I."/>
            <person name="Sullivan S."/>
            <person name="Sone E.D."/>
            <person name="Koren S."/>
            <person name="Silverstein K.A.T."/>
            <person name="Beckman K.B."/>
            <person name="Gohl D.M."/>
        </authorList>
    </citation>
    <scope>NUCLEOTIDE SEQUENCE</scope>
    <source>
        <strain evidence="2">Duluth1</strain>
        <tissue evidence="2">Whole animal</tissue>
    </source>
</reference>
<protein>
    <submittedName>
        <fullName evidence="2">Uncharacterized protein</fullName>
    </submittedName>
</protein>
<evidence type="ECO:0000256" key="1">
    <source>
        <dbReference type="SAM" id="MobiDB-lite"/>
    </source>
</evidence>
<dbReference type="AlphaFoldDB" id="A0A9D4KGJ1"/>
<feature type="region of interest" description="Disordered" evidence="1">
    <location>
        <begin position="54"/>
        <end position="76"/>
    </location>
</feature>
<reference evidence="2" key="2">
    <citation type="submission" date="2020-11" db="EMBL/GenBank/DDBJ databases">
        <authorList>
            <person name="McCartney M.A."/>
            <person name="Auch B."/>
            <person name="Kono T."/>
            <person name="Mallez S."/>
            <person name="Becker A."/>
            <person name="Gohl D.M."/>
            <person name="Silverstein K.A.T."/>
            <person name="Koren S."/>
            <person name="Bechman K.B."/>
            <person name="Herman A."/>
            <person name="Abrahante J.E."/>
            <person name="Garbe J."/>
        </authorList>
    </citation>
    <scope>NUCLEOTIDE SEQUENCE</scope>
    <source>
        <strain evidence="2">Duluth1</strain>
        <tissue evidence="2">Whole animal</tissue>
    </source>
</reference>
<evidence type="ECO:0000313" key="3">
    <source>
        <dbReference type="Proteomes" id="UP000828390"/>
    </source>
</evidence>
<sequence length="76" mass="8845">MMYSHQQPGRYPSPSHTDPFWSTHQGPRQQTFTTIHQRKCLQVILLPLRNPTLEQSTRSYVRPVPRGLPDKDECAT</sequence>
<organism evidence="2 3">
    <name type="scientific">Dreissena polymorpha</name>
    <name type="common">Zebra mussel</name>
    <name type="synonym">Mytilus polymorpha</name>
    <dbReference type="NCBI Taxonomy" id="45954"/>
    <lineage>
        <taxon>Eukaryota</taxon>
        <taxon>Metazoa</taxon>
        <taxon>Spiralia</taxon>
        <taxon>Lophotrochozoa</taxon>
        <taxon>Mollusca</taxon>
        <taxon>Bivalvia</taxon>
        <taxon>Autobranchia</taxon>
        <taxon>Heteroconchia</taxon>
        <taxon>Euheterodonta</taxon>
        <taxon>Imparidentia</taxon>
        <taxon>Neoheterodontei</taxon>
        <taxon>Myida</taxon>
        <taxon>Dreissenoidea</taxon>
        <taxon>Dreissenidae</taxon>
        <taxon>Dreissena</taxon>
    </lineage>
</organism>
<name>A0A9D4KGJ1_DREPO</name>